<keyword evidence="2" id="KW-1185">Reference proteome</keyword>
<accession>A0ABW9WVA0</accession>
<evidence type="ECO:0008006" key="3">
    <source>
        <dbReference type="Google" id="ProtNLM"/>
    </source>
</evidence>
<protein>
    <recommendedName>
        <fullName evidence="3">Chloramphenicol resistance protein</fullName>
    </recommendedName>
</protein>
<dbReference type="Proteomes" id="UP000474718">
    <property type="component" value="Unassembled WGS sequence"/>
</dbReference>
<evidence type="ECO:0000313" key="1">
    <source>
        <dbReference type="EMBL" id="MZL69720.1"/>
    </source>
</evidence>
<dbReference type="RefSeq" id="WP_161213455.1">
    <property type="nucleotide sequence ID" value="NZ_WWVX01000005.1"/>
</dbReference>
<gene>
    <name evidence="1" type="ORF">GT747_08125</name>
</gene>
<proteinExistence type="predicted"/>
<comment type="caution">
    <text evidence="1">The sequence shown here is derived from an EMBL/GenBank/DDBJ whole genome shotgun (WGS) entry which is preliminary data.</text>
</comment>
<organism evidence="1 2">
    <name type="scientific">Bittarella massiliensis</name>
    <name type="common">ex Durand et al. 2017</name>
    <dbReference type="NCBI Taxonomy" id="1720313"/>
    <lineage>
        <taxon>Bacteria</taxon>
        <taxon>Bacillati</taxon>
        <taxon>Bacillota</taxon>
        <taxon>Clostridia</taxon>
        <taxon>Eubacteriales</taxon>
        <taxon>Oscillospiraceae</taxon>
        <taxon>Bittarella (ex Durand et al. 2017)</taxon>
    </lineage>
</organism>
<reference evidence="1 2" key="1">
    <citation type="journal article" date="2019" name="Nat. Med.">
        <title>A library of human gut bacterial isolates paired with longitudinal multiomics data enables mechanistic microbiome research.</title>
        <authorList>
            <person name="Poyet M."/>
            <person name="Groussin M."/>
            <person name="Gibbons S.M."/>
            <person name="Avila-Pacheco J."/>
            <person name="Jiang X."/>
            <person name="Kearney S.M."/>
            <person name="Perrotta A.R."/>
            <person name="Berdy B."/>
            <person name="Zhao S."/>
            <person name="Lieberman T.D."/>
            <person name="Swanson P.K."/>
            <person name="Smith M."/>
            <person name="Roesemann S."/>
            <person name="Alexander J.E."/>
            <person name="Rich S.A."/>
            <person name="Livny J."/>
            <person name="Vlamakis H."/>
            <person name="Clish C."/>
            <person name="Bullock K."/>
            <person name="Deik A."/>
            <person name="Scott J."/>
            <person name="Pierce K.A."/>
            <person name="Xavier R.J."/>
            <person name="Alm E.J."/>
        </authorList>
    </citation>
    <scope>NUCLEOTIDE SEQUENCE [LARGE SCALE GENOMIC DNA]</scope>
    <source>
        <strain evidence="1 2">BIOML-A2</strain>
    </source>
</reference>
<dbReference type="EMBL" id="WWVX01000005">
    <property type="protein sequence ID" value="MZL69720.1"/>
    <property type="molecule type" value="Genomic_DNA"/>
</dbReference>
<evidence type="ECO:0000313" key="2">
    <source>
        <dbReference type="Proteomes" id="UP000474718"/>
    </source>
</evidence>
<name>A0ABW9WVA0_9FIRM</name>
<sequence length="148" mass="16995">MTVFEIMRDWLSTCPHLEQFTGGQHVDWTGPEPGNYGIMPTGSADVSVEEDVLGNIFKTKQYNLALYARDWTIDDVVRVENTEFLDLFADWVEEQQWTGQIPPVGDRPEMEVVTAQNGMLFELSEDGQTGLYQIQIAVTYEKHYRRNS</sequence>